<evidence type="ECO:0000313" key="10">
    <source>
        <dbReference type="EMBL" id="MFB9148834.1"/>
    </source>
</evidence>
<dbReference type="InterPro" id="IPR010656">
    <property type="entry name" value="DctM"/>
</dbReference>
<dbReference type="Pfam" id="PF06808">
    <property type="entry name" value="DctM"/>
    <property type="match status" value="1"/>
</dbReference>
<evidence type="ECO:0000259" key="9">
    <source>
        <dbReference type="Pfam" id="PF06808"/>
    </source>
</evidence>
<evidence type="ECO:0000256" key="6">
    <source>
        <dbReference type="ARBA" id="ARBA00023136"/>
    </source>
</evidence>
<comment type="caution">
    <text evidence="10">The sequence shown here is derived from an EMBL/GenBank/DDBJ whole genome shotgun (WGS) entry which is preliminary data.</text>
</comment>
<keyword evidence="6 8" id="KW-0472">Membrane</keyword>
<feature type="transmembrane region" description="Helical" evidence="8">
    <location>
        <begin position="32"/>
        <end position="53"/>
    </location>
</feature>
<evidence type="ECO:0000313" key="11">
    <source>
        <dbReference type="Proteomes" id="UP001589670"/>
    </source>
</evidence>
<dbReference type="PANTHER" id="PTHR33362:SF7">
    <property type="entry name" value="SLL1103 PROTEIN"/>
    <property type="match status" value="1"/>
</dbReference>
<reference evidence="10 11" key="1">
    <citation type="submission" date="2024-09" db="EMBL/GenBank/DDBJ databases">
        <authorList>
            <person name="Sun Q."/>
            <person name="Mori K."/>
        </authorList>
    </citation>
    <scope>NUCLEOTIDE SEQUENCE [LARGE SCALE GENOMIC DNA]</scope>
    <source>
        <strain evidence="10 11">CECT 9424</strain>
    </source>
</reference>
<gene>
    <name evidence="10" type="ORF">ACFFU4_03610</name>
</gene>
<keyword evidence="11" id="KW-1185">Reference proteome</keyword>
<organism evidence="10 11">
    <name type="scientific">Roseovarius ramblicola</name>
    <dbReference type="NCBI Taxonomy" id="2022336"/>
    <lineage>
        <taxon>Bacteria</taxon>
        <taxon>Pseudomonadati</taxon>
        <taxon>Pseudomonadota</taxon>
        <taxon>Alphaproteobacteria</taxon>
        <taxon>Rhodobacterales</taxon>
        <taxon>Roseobacteraceae</taxon>
        <taxon>Roseovarius</taxon>
    </lineage>
</organism>
<keyword evidence="5 8" id="KW-1133">Transmembrane helix</keyword>
<comment type="function">
    <text evidence="7">Part of the tripartite ATP-independent periplasmic (TRAP) transport system.</text>
</comment>
<evidence type="ECO:0000256" key="3">
    <source>
        <dbReference type="ARBA" id="ARBA00022519"/>
    </source>
</evidence>
<dbReference type="EMBL" id="JBHMEC010000008">
    <property type="protein sequence ID" value="MFB9148834.1"/>
    <property type="molecule type" value="Genomic_DNA"/>
</dbReference>
<proteinExistence type="predicted"/>
<keyword evidence="7" id="KW-0813">Transport</keyword>
<comment type="subcellular location">
    <subcellularLocation>
        <location evidence="1 7">Cell inner membrane</location>
        <topology evidence="1 7">Multi-pass membrane protein</topology>
    </subcellularLocation>
</comment>
<evidence type="ECO:0000256" key="7">
    <source>
        <dbReference type="RuleBase" id="RU369079"/>
    </source>
</evidence>
<evidence type="ECO:0000256" key="8">
    <source>
        <dbReference type="SAM" id="Phobius"/>
    </source>
</evidence>
<dbReference type="Proteomes" id="UP001589670">
    <property type="component" value="Unassembled WGS sequence"/>
</dbReference>
<dbReference type="InterPro" id="IPR004681">
    <property type="entry name" value="TRAP_DctM"/>
</dbReference>
<evidence type="ECO:0000256" key="4">
    <source>
        <dbReference type="ARBA" id="ARBA00022692"/>
    </source>
</evidence>
<keyword evidence="2" id="KW-1003">Cell membrane</keyword>
<protein>
    <submittedName>
        <fullName evidence="10">TRAP transporter large permease subunit</fullName>
    </submittedName>
</protein>
<keyword evidence="3 7" id="KW-0997">Cell inner membrane</keyword>
<dbReference type="PANTHER" id="PTHR33362">
    <property type="entry name" value="SIALIC ACID TRAP TRANSPORTER PERMEASE PROTEIN SIAT-RELATED"/>
    <property type="match status" value="1"/>
</dbReference>
<feature type="domain" description="TRAP C4-dicarboxylate transport system permease DctM subunit" evidence="9">
    <location>
        <begin position="1"/>
        <end position="56"/>
    </location>
</feature>
<evidence type="ECO:0000256" key="2">
    <source>
        <dbReference type="ARBA" id="ARBA00022475"/>
    </source>
</evidence>
<sequence>MNIQMYYLSPPFGPACFFLKSVAPKGVELQDIFVAVLPFIALQAIGLALVLFIPDIAMWLPNLLD</sequence>
<evidence type="ECO:0000256" key="5">
    <source>
        <dbReference type="ARBA" id="ARBA00022989"/>
    </source>
</evidence>
<name>A0ABV5HWN3_9RHOB</name>
<keyword evidence="4 8" id="KW-0812">Transmembrane</keyword>
<evidence type="ECO:0000256" key="1">
    <source>
        <dbReference type="ARBA" id="ARBA00004429"/>
    </source>
</evidence>
<accession>A0ABV5HWN3</accession>